<gene>
    <name evidence="2" type="ORF">DPMN_184590</name>
</gene>
<reference evidence="2" key="2">
    <citation type="submission" date="2020-11" db="EMBL/GenBank/DDBJ databases">
        <authorList>
            <person name="McCartney M.A."/>
            <person name="Auch B."/>
            <person name="Kono T."/>
            <person name="Mallez S."/>
            <person name="Becker A."/>
            <person name="Gohl D.M."/>
            <person name="Silverstein K.A.T."/>
            <person name="Koren S."/>
            <person name="Bechman K.B."/>
            <person name="Herman A."/>
            <person name="Abrahante J.E."/>
            <person name="Garbe J."/>
        </authorList>
    </citation>
    <scope>NUCLEOTIDE SEQUENCE</scope>
    <source>
        <strain evidence="2">Duluth1</strain>
        <tissue evidence="2">Whole animal</tissue>
    </source>
</reference>
<name>A0A9D4DIU8_DREPO</name>
<evidence type="ECO:0000313" key="2">
    <source>
        <dbReference type="EMBL" id="KAH3750074.1"/>
    </source>
</evidence>
<feature type="transmembrane region" description="Helical" evidence="1">
    <location>
        <begin position="12"/>
        <end position="36"/>
    </location>
</feature>
<reference evidence="2" key="1">
    <citation type="journal article" date="2019" name="bioRxiv">
        <title>The Genome of the Zebra Mussel, Dreissena polymorpha: A Resource for Invasive Species Research.</title>
        <authorList>
            <person name="McCartney M.A."/>
            <person name="Auch B."/>
            <person name="Kono T."/>
            <person name="Mallez S."/>
            <person name="Zhang Y."/>
            <person name="Obille A."/>
            <person name="Becker A."/>
            <person name="Abrahante J.E."/>
            <person name="Garbe J."/>
            <person name="Badalamenti J.P."/>
            <person name="Herman A."/>
            <person name="Mangelson H."/>
            <person name="Liachko I."/>
            <person name="Sullivan S."/>
            <person name="Sone E.D."/>
            <person name="Koren S."/>
            <person name="Silverstein K.A.T."/>
            <person name="Beckman K.B."/>
            <person name="Gohl D.M."/>
        </authorList>
    </citation>
    <scope>NUCLEOTIDE SEQUENCE</scope>
    <source>
        <strain evidence="2">Duluth1</strain>
        <tissue evidence="2">Whole animal</tissue>
    </source>
</reference>
<comment type="caution">
    <text evidence="2">The sequence shown here is derived from an EMBL/GenBank/DDBJ whole genome shotgun (WGS) entry which is preliminary data.</text>
</comment>
<dbReference type="AlphaFoldDB" id="A0A9D4DIU8"/>
<sequence length="66" mass="6876">MRQSYTPTRSAITHSVTSGPGLVLVTSVAAISFAVADEMFLDASDGPAFTSEIVIRAVLKDNTGCT</sequence>
<dbReference type="Proteomes" id="UP000828390">
    <property type="component" value="Unassembled WGS sequence"/>
</dbReference>
<dbReference type="EMBL" id="JAIWYP010000010">
    <property type="protein sequence ID" value="KAH3750074.1"/>
    <property type="molecule type" value="Genomic_DNA"/>
</dbReference>
<organism evidence="2 3">
    <name type="scientific">Dreissena polymorpha</name>
    <name type="common">Zebra mussel</name>
    <name type="synonym">Mytilus polymorpha</name>
    <dbReference type="NCBI Taxonomy" id="45954"/>
    <lineage>
        <taxon>Eukaryota</taxon>
        <taxon>Metazoa</taxon>
        <taxon>Spiralia</taxon>
        <taxon>Lophotrochozoa</taxon>
        <taxon>Mollusca</taxon>
        <taxon>Bivalvia</taxon>
        <taxon>Autobranchia</taxon>
        <taxon>Heteroconchia</taxon>
        <taxon>Euheterodonta</taxon>
        <taxon>Imparidentia</taxon>
        <taxon>Neoheterodontei</taxon>
        <taxon>Myida</taxon>
        <taxon>Dreissenoidea</taxon>
        <taxon>Dreissenidae</taxon>
        <taxon>Dreissena</taxon>
    </lineage>
</organism>
<keyword evidence="1" id="KW-1133">Transmembrane helix</keyword>
<evidence type="ECO:0000313" key="3">
    <source>
        <dbReference type="Proteomes" id="UP000828390"/>
    </source>
</evidence>
<protein>
    <submittedName>
        <fullName evidence="2">Uncharacterized protein</fullName>
    </submittedName>
</protein>
<keyword evidence="1" id="KW-0472">Membrane</keyword>
<keyword evidence="3" id="KW-1185">Reference proteome</keyword>
<keyword evidence="1" id="KW-0812">Transmembrane</keyword>
<accession>A0A9D4DIU8</accession>
<evidence type="ECO:0000256" key="1">
    <source>
        <dbReference type="SAM" id="Phobius"/>
    </source>
</evidence>
<proteinExistence type="predicted"/>